<name>A0A9W6PFG5_9ACTN</name>
<dbReference type="AlphaFoldDB" id="A0A9W6PFG5"/>
<accession>A0A9W6PFG5</accession>
<evidence type="ECO:0000313" key="2">
    <source>
        <dbReference type="Proteomes" id="UP001165143"/>
    </source>
</evidence>
<dbReference type="Proteomes" id="UP001165143">
    <property type="component" value="Unassembled WGS sequence"/>
</dbReference>
<dbReference type="EMBL" id="BSRX01000009">
    <property type="protein sequence ID" value="GLW53947.1"/>
    <property type="molecule type" value="Genomic_DNA"/>
</dbReference>
<evidence type="ECO:0000313" key="1">
    <source>
        <dbReference type="EMBL" id="GLW53947.1"/>
    </source>
</evidence>
<organism evidence="1 2">
    <name type="scientific">Kitasatospora phosalacinea</name>
    <dbReference type="NCBI Taxonomy" id="2065"/>
    <lineage>
        <taxon>Bacteria</taxon>
        <taxon>Bacillati</taxon>
        <taxon>Actinomycetota</taxon>
        <taxon>Actinomycetes</taxon>
        <taxon>Kitasatosporales</taxon>
        <taxon>Streptomycetaceae</taxon>
        <taxon>Kitasatospora</taxon>
    </lineage>
</organism>
<gene>
    <name evidence="1" type="ORF">Kpho01_19580</name>
</gene>
<comment type="caution">
    <text evidence="1">The sequence shown here is derived from an EMBL/GenBank/DDBJ whole genome shotgun (WGS) entry which is preliminary data.</text>
</comment>
<sequence length="63" mass="6817">MNTHQQAPGRGLHLAAAVAAVDVEDVRRAWRAAQAAGEPRWYLDLIARVGRRRAGGELSRAVA</sequence>
<dbReference type="RefSeq" id="WP_033251393.1">
    <property type="nucleotide sequence ID" value="NZ_BSRX01000009.1"/>
</dbReference>
<protein>
    <submittedName>
        <fullName evidence="1">Uncharacterized protein</fullName>
    </submittedName>
</protein>
<proteinExistence type="predicted"/>
<reference evidence="1" key="1">
    <citation type="submission" date="2023-02" db="EMBL/GenBank/DDBJ databases">
        <title>Kitasatospora phosalacinea NBRC 14362.</title>
        <authorList>
            <person name="Ichikawa N."/>
            <person name="Sato H."/>
            <person name="Tonouchi N."/>
        </authorList>
    </citation>
    <scope>NUCLEOTIDE SEQUENCE</scope>
    <source>
        <strain evidence="1">NBRC 14362</strain>
    </source>
</reference>